<sequence>MAVRLPEEDLAYSKLKHFPRSINKHLEVLECGDSIVCILPFSLNRLFPLSCVCL</sequence>
<reference evidence="1" key="5">
    <citation type="submission" date="2011-05" db="EMBL/GenBank/DDBJ databases">
        <authorList>
            <consortium name="VectorBase"/>
        </authorList>
    </citation>
    <scope>NUCLEOTIDE SEQUENCE</scope>
    <source>
        <strain evidence="1">PEST</strain>
    </source>
</reference>
<accession>Q5TS50</accession>
<dbReference type="AlphaFoldDB" id="Q5TS50"/>
<dbReference type="HOGENOM" id="CLU_3052198_0_0_1"/>
<evidence type="ECO:0000313" key="1">
    <source>
        <dbReference type="EMBL" id="EAL40315.2"/>
    </source>
</evidence>
<reference evidence="1" key="4">
    <citation type="journal article" date="2007" name="Genome Biol.">
        <title>Update of the Anopheles gambiae PEST genome assembly.</title>
        <authorList>
            <person name="Sharakhova M.V."/>
            <person name="Hammond M.P."/>
            <person name="Lobo N.F."/>
            <person name="Krzywinski J."/>
            <person name="Unger M.F."/>
            <person name="Hillenmeyer M.E."/>
            <person name="Bruggner R.V."/>
            <person name="Birney E."/>
            <person name="Collins F.H."/>
        </authorList>
    </citation>
    <scope>NUCLEOTIDE SEQUENCE</scope>
    <source>
        <strain evidence="1">PEST</strain>
    </source>
</reference>
<reference evidence="1" key="3">
    <citation type="journal article" date="2004" name="Trends Parasitol.">
        <title>The Anopheles gambiae genome: an update.</title>
        <authorList>
            <person name="Mongin E."/>
            <person name="Louis C."/>
            <person name="Holt R.A."/>
            <person name="Birney E."/>
            <person name="Collins F.H."/>
        </authorList>
    </citation>
    <scope>NUCLEOTIDE SEQUENCE</scope>
    <source>
        <strain evidence="1">PEST</strain>
    </source>
</reference>
<gene>
    <name evidence="1" type="ORF">AgaP_AGAP008820</name>
</gene>
<comment type="caution">
    <text evidence="1">The sequence shown here is derived from an EMBL/GenBank/DDBJ whole genome shotgun (WGS) entry which is preliminary data.</text>
</comment>
<dbReference type="PaxDb" id="7165-AGAP008820-PA"/>
<organism evidence="1">
    <name type="scientific">Anopheles gambiae</name>
    <name type="common">African malaria mosquito</name>
    <dbReference type="NCBI Taxonomy" id="7165"/>
    <lineage>
        <taxon>Eukaryota</taxon>
        <taxon>Metazoa</taxon>
        <taxon>Ecdysozoa</taxon>
        <taxon>Arthropoda</taxon>
        <taxon>Hexapoda</taxon>
        <taxon>Insecta</taxon>
        <taxon>Pterygota</taxon>
        <taxon>Neoptera</taxon>
        <taxon>Endopterygota</taxon>
        <taxon>Diptera</taxon>
        <taxon>Nematocera</taxon>
        <taxon>Culicoidea</taxon>
        <taxon>Culicidae</taxon>
        <taxon>Anophelinae</taxon>
        <taxon>Anopheles</taxon>
    </lineage>
</organism>
<proteinExistence type="predicted"/>
<reference evidence="1" key="2">
    <citation type="submission" date="2002-03" db="EMBL/GenBank/DDBJ databases">
        <authorList>
            <consortium name="The Anopheles Genome Sequencing Consortium"/>
        </authorList>
    </citation>
    <scope>NUCLEOTIDE SEQUENCE</scope>
    <source>
        <strain evidence="1">PEST</strain>
    </source>
</reference>
<reference evidence="1" key="1">
    <citation type="journal article" date="2002" name="Science">
        <title>The genome sequence of the malaria mosquito Anopheles gambiae.</title>
        <authorList>
            <person name="Holt R.A."/>
            <person name="Subramanian G.M."/>
            <person name="Halpern A."/>
            <person name="Sutton G.G."/>
            <person name="Charlab R."/>
            <person name="Nusskern D.R."/>
            <person name="Wincker P."/>
            <person name="Clark A.G."/>
            <person name="Ribeiro J.M."/>
            <person name="Wides R."/>
            <person name="Salzberg S.L."/>
            <person name="Loftus B."/>
            <person name="Yandell M."/>
            <person name="Majoros W.H."/>
            <person name="Rusch D.B."/>
            <person name="Lai Z."/>
            <person name="Kraft C.L."/>
            <person name="Abril J.F."/>
            <person name="Anthouard V."/>
            <person name="Arensburger P."/>
            <person name="Atkinson P.W."/>
            <person name="Baden H."/>
            <person name="de Berardinis V."/>
            <person name="Baldwin D."/>
            <person name="Benes V."/>
            <person name="Biedler J."/>
            <person name="Blass C."/>
            <person name="Bolanos R."/>
            <person name="Boscus D."/>
            <person name="Barnstead M."/>
            <person name="Cai S."/>
            <person name="Center A."/>
            <person name="Chaturverdi K."/>
            <person name="Christophides G.K."/>
            <person name="Chrystal M.A."/>
            <person name="Clamp M."/>
            <person name="Cravchik A."/>
            <person name="Curwen V."/>
            <person name="Dana A."/>
            <person name="Delcher A."/>
            <person name="Dew I."/>
            <person name="Evans C.A."/>
            <person name="Flanigan M."/>
            <person name="Grundschober-Freimoser A."/>
            <person name="Friedli L."/>
            <person name="Gu Z."/>
            <person name="Guan P."/>
            <person name="Guigo R."/>
            <person name="Hillenmeyer M.E."/>
            <person name="Hladun S.L."/>
            <person name="Hogan J.R."/>
            <person name="Hong Y.S."/>
            <person name="Hoover J."/>
            <person name="Jaillon O."/>
            <person name="Ke Z."/>
            <person name="Kodira C."/>
            <person name="Kokoza E."/>
            <person name="Koutsos A."/>
            <person name="Letunic I."/>
            <person name="Levitsky A."/>
            <person name="Liang Y."/>
            <person name="Lin J.J."/>
            <person name="Lobo N.F."/>
            <person name="Lopez J.R."/>
            <person name="Malek J.A."/>
            <person name="McIntosh T.C."/>
            <person name="Meister S."/>
            <person name="Miller J."/>
            <person name="Mobarry C."/>
            <person name="Mongin E."/>
            <person name="Murphy S.D."/>
            <person name="O'Brochta D.A."/>
            <person name="Pfannkoch C."/>
            <person name="Qi R."/>
            <person name="Regier M.A."/>
            <person name="Remington K."/>
            <person name="Shao H."/>
            <person name="Sharakhova M.V."/>
            <person name="Sitter C.D."/>
            <person name="Shetty J."/>
            <person name="Smith T.J."/>
            <person name="Strong R."/>
            <person name="Sun J."/>
            <person name="Thomasova D."/>
            <person name="Ton L.Q."/>
            <person name="Topalis P."/>
            <person name="Tu Z."/>
            <person name="Unger M.F."/>
            <person name="Walenz B."/>
            <person name="Wang A."/>
            <person name="Wang J."/>
            <person name="Wang M."/>
            <person name="Wang X."/>
            <person name="Woodford K.J."/>
            <person name="Wortman J.R."/>
            <person name="Wu M."/>
            <person name="Yao A."/>
            <person name="Zdobnov E.M."/>
            <person name="Zhang H."/>
            <person name="Zhao Q."/>
            <person name="Zhao S."/>
            <person name="Zhu S.C."/>
            <person name="Zhimulev I."/>
            <person name="Coluzzi M."/>
            <person name="della Torre A."/>
            <person name="Roth C.W."/>
            <person name="Louis C."/>
            <person name="Kalush F."/>
            <person name="Mural R.J."/>
            <person name="Myers E.W."/>
            <person name="Adams M.D."/>
            <person name="Smith H.O."/>
            <person name="Broder S."/>
            <person name="Gardner M.J."/>
            <person name="Fraser C.M."/>
            <person name="Birney E."/>
            <person name="Bork P."/>
            <person name="Brey P.T."/>
            <person name="Venter J.C."/>
            <person name="Weissenbach J."/>
            <person name="Kafatos F.C."/>
            <person name="Collins F.H."/>
            <person name="Hoffman S.L."/>
        </authorList>
    </citation>
    <scope>NUCLEOTIDE SEQUENCE [LARGE SCALE GENOMIC DNA]</scope>
    <source>
        <strain evidence="1">PEST</strain>
    </source>
</reference>
<dbReference type="EMBL" id="AAAB01008944">
    <property type="protein sequence ID" value="EAL40315.2"/>
    <property type="molecule type" value="Genomic_DNA"/>
</dbReference>
<protein>
    <submittedName>
        <fullName evidence="1">AGAP008820-PA</fullName>
    </submittedName>
</protein>
<name>Q5TS50_ANOGA</name>